<dbReference type="Proteomes" id="UP000476055">
    <property type="component" value="Unassembled WGS sequence"/>
</dbReference>
<evidence type="ECO:0000313" key="3">
    <source>
        <dbReference type="Proteomes" id="UP000476055"/>
    </source>
</evidence>
<sequence>MKRIKAACITQTIHFINKDITKSEYSKRKVQEEITRYKHRLDRERTKYKILSEEVEEDGFVFVQNILKEPI</sequence>
<reference evidence="2 3" key="1">
    <citation type="submission" date="2019-08" db="EMBL/GenBank/DDBJ databases">
        <title>In-depth cultivation of the pig gut microbiome towards novel bacterial diversity and tailored functional studies.</title>
        <authorList>
            <person name="Wylensek D."/>
            <person name="Hitch T.C.A."/>
            <person name="Clavel T."/>
        </authorList>
    </citation>
    <scope>NUCLEOTIDE SEQUENCE [LARGE SCALE GENOMIC DNA]</scope>
    <source>
        <strain evidence="2 3">WCA3-601-WT-6H</strain>
    </source>
</reference>
<comment type="caution">
    <text evidence="2">The sequence shown here is derived from an EMBL/GenBank/DDBJ whole genome shotgun (WGS) entry which is preliminary data.</text>
</comment>
<evidence type="ECO:0000313" key="2">
    <source>
        <dbReference type="EMBL" id="MST57994.1"/>
    </source>
</evidence>
<name>A0A6L5YHZ5_9FIRM</name>
<keyword evidence="1" id="KW-0175">Coiled coil</keyword>
<keyword evidence="3" id="KW-1185">Reference proteome</keyword>
<organism evidence="2 3">
    <name type="scientific">Waltera intestinalis</name>
    <dbReference type="NCBI Taxonomy" id="2606635"/>
    <lineage>
        <taxon>Bacteria</taxon>
        <taxon>Bacillati</taxon>
        <taxon>Bacillota</taxon>
        <taxon>Clostridia</taxon>
        <taxon>Lachnospirales</taxon>
        <taxon>Lachnospiraceae</taxon>
        <taxon>Waltera</taxon>
    </lineage>
</organism>
<dbReference type="AlphaFoldDB" id="A0A6L5YHZ5"/>
<proteinExistence type="predicted"/>
<accession>A0A6L5YHZ5</accession>
<feature type="coiled-coil region" evidence="1">
    <location>
        <begin position="27"/>
        <end position="54"/>
    </location>
</feature>
<evidence type="ECO:0000256" key="1">
    <source>
        <dbReference type="SAM" id="Coils"/>
    </source>
</evidence>
<gene>
    <name evidence="2" type="ORF">FYJ59_07015</name>
</gene>
<protein>
    <submittedName>
        <fullName evidence="2">Uncharacterized protein</fullName>
    </submittedName>
</protein>
<dbReference type="EMBL" id="VUMU01000006">
    <property type="protein sequence ID" value="MST57994.1"/>
    <property type="molecule type" value="Genomic_DNA"/>
</dbReference>